<sequence length="455" mass="47863">MTEASNPSGAQAGRHRLVIVGGGAGGLELAARLGRRLGPDAPIDLTLIDAALTHVWKPQLHELAAGTLGGPDQETDYLQQAQRHGFRFHLGRLEMMDRTARQLWLAPLVDDDGHTVAPRRAVPYDTVVLALGSVVNDFGTPGVREHAVALDTADDARRFHRRLLSLWARNELQASSAGARTPVRIAIVGGGATGVELAAELMETLSTLAGFVPHLGGSGPITAEGLPVRIHLLEAGPRLLAALPEAVAAQAQADLQRRGIDVRTGVKVTGVTAGSVQLGEDSLPADLTVWAAGIRGPEVLTQLDGLALTRSGQLVVGPTMQTPQDPRVLAIGDCAWCTPQPGGPAVPPRAQAAHQQADLLARALPGFIRGEPLPAFRYDDKGSLVSIGRRHAVGRVATPGGAGSSGFNLDGLLARWAYWGLQRQHMATLHGLPRTVLATVGGWLTARTVPPVKLH</sequence>
<evidence type="ECO:0000256" key="1">
    <source>
        <dbReference type="ARBA" id="ARBA00001974"/>
    </source>
</evidence>
<comment type="cofactor">
    <cofactor evidence="1">
        <name>FAD</name>
        <dbReference type="ChEBI" id="CHEBI:57692"/>
    </cofactor>
</comment>
<keyword evidence="4" id="KW-0274">FAD</keyword>
<accession>A0ABY4RZG2</accession>
<evidence type="ECO:0000256" key="4">
    <source>
        <dbReference type="ARBA" id="ARBA00022827"/>
    </source>
</evidence>
<evidence type="ECO:0000259" key="6">
    <source>
        <dbReference type="Pfam" id="PF07992"/>
    </source>
</evidence>
<dbReference type="EMBL" id="CP097635">
    <property type="protein sequence ID" value="URI05764.1"/>
    <property type="molecule type" value="Genomic_DNA"/>
</dbReference>
<comment type="similarity">
    <text evidence="2">Belongs to the NADH dehydrogenase family.</text>
</comment>
<reference evidence="7" key="1">
    <citation type="submission" date="2022-05" db="EMBL/GenBank/DDBJ databases">
        <title>An RpoN-dependent PEP-CTERM gene is involved in floc formation of an Aquincola tertiaricarbonis strain.</title>
        <authorList>
            <person name="Qiu D."/>
            <person name="Xia M."/>
        </authorList>
    </citation>
    <scope>NUCLEOTIDE SEQUENCE</scope>
    <source>
        <strain evidence="7">RN12</strain>
    </source>
</reference>
<dbReference type="PANTHER" id="PTHR42913">
    <property type="entry name" value="APOPTOSIS-INDUCING FACTOR 1"/>
    <property type="match status" value="1"/>
</dbReference>
<dbReference type="Pfam" id="PF07992">
    <property type="entry name" value="Pyr_redox_2"/>
    <property type="match status" value="1"/>
</dbReference>
<dbReference type="InterPro" id="IPR023753">
    <property type="entry name" value="FAD/NAD-binding_dom"/>
</dbReference>
<dbReference type="PRINTS" id="PR00368">
    <property type="entry name" value="FADPNR"/>
</dbReference>
<evidence type="ECO:0000313" key="7">
    <source>
        <dbReference type="EMBL" id="URI05764.1"/>
    </source>
</evidence>
<name>A0ABY4RZG2_AQUTE</name>
<evidence type="ECO:0000256" key="2">
    <source>
        <dbReference type="ARBA" id="ARBA00005272"/>
    </source>
</evidence>
<dbReference type="PRINTS" id="PR00411">
    <property type="entry name" value="PNDRDTASEI"/>
</dbReference>
<proteinExistence type="inferred from homology"/>
<keyword evidence="5" id="KW-0560">Oxidoreductase</keyword>
<evidence type="ECO:0000256" key="3">
    <source>
        <dbReference type="ARBA" id="ARBA00022630"/>
    </source>
</evidence>
<keyword evidence="8" id="KW-1185">Reference proteome</keyword>
<dbReference type="PANTHER" id="PTHR42913:SF3">
    <property type="entry name" value="64 KDA MITOCHONDRIAL NADH DEHYDROGENASE (EUROFUNG)"/>
    <property type="match status" value="1"/>
</dbReference>
<feature type="domain" description="FAD/NAD(P)-binding" evidence="6">
    <location>
        <begin position="16"/>
        <end position="357"/>
    </location>
</feature>
<protein>
    <submittedName>
        <fullName evidence="7">NAD(P)/FAD-dependent oxidoreductase</fullName>
    </submittedName>
</protein>
<dbReference type="RefSeq" id="WP_250194029.1">
    <property type="nucleotide sequence ID" value="NZ_CP097635.1"/>
</dbReference>
<dbReference type="SUPFAM" id="SSF51905">
    <property type="entry name" value="FAD/NAD(P)-binding domain"/>
    <property type="match status" value="1"/>
</dbReference>
<organism evidence="7 8">
    <name type="scientific">Aquincola tertiaricarbonis</name>
    <dbReference type="NCBI Taxonomy" id="391953"/>
    <lineage>
        <taxon>Bacteria</taxon>
        <taxon>Pseudomonadati</taxon>
        <taxon>Pseudomonadota</taxon>
        <taxon>Betaproteobacteria</taxon>
        <taxon>Burkholderiales</taxon>
        <taxon>Sphaerotilaceae</taxon>
        <taxon>Aquincola</taxon>
    </lineage>
</organism>
<dbReference type="InterPro" id="IPR051169">
    <property type="entry name" value="NADH-Q_oxidoreductase"/>
</dbReference>
<keyword evidence="3" id="KW-0285">Flavoprotein</keyword>
<gene>
    <name evidence="7" type="ORF">MW290_07355</name>
</gene>
<evidence type="ECO:0000256" key="5">
    <source>
        <dbReference type="ARBA" id="ARBA00023002"/>
    </source>
</evidence>
<dbReference type="Gene3D" id="3.50.50.100">
    <property type="match status" value="1"/>
</dbReference>
<dbReference type="InterPro" id="IPR036188">
    <property type="entry name" value="FAD/NAD-bd_sf"/>
</dbReference>
<evidence type="ECO:0000313" key="8">
    <source>
        <dbReference type="Proteomes" id="UP001056201"/>
    </source>
</evidence>
<dbReference type="Proteomes" id="UP001056201">
    <property type="component" value="Chromosome 1"/>
</dbReference>